<protein>
    <submittedName>
        <fullName evidence="2">Putative acetyltransferase</fullName>
    </submittedName>
</protein>
<evidence type="ECO:0000259" key="1">
    <source>
        <dbReference type="PROSITE" id="PS51186"/>
    </source>
</evidence>
<evidence type="ECO:0000313" key="3">
    <source>
        <dbReference type="Proteomes" id="UP000190460"/>
    </source>
</evidence>
<dbReference type="Proteomes" id="UP000190460">
    <property type="component" value="Unassembled WGS sequence"/>
</dbReference>
<dbReference type="STRING" id="92487.SAMN02745130_03998"/>
<organism evidence="2 3">
    <name type="scientific">Thiothrix eikelboomii</name>
    <dbReference type="NCBI Taxonomy" id="92487"/>
    <lineage>
        <taxon>Bacteria</taxon>
        <taxon>Pseudomonadati</taxon>
        <taxon>Pseudomonadota</taxon>
        <taxon>Gammaproteobacteria</taxon>
        <taxon>Thiotrichales</taxon>
        <taxon>Thiotrichaceae</taxon>
        <taxon>Thiothrix</taxon>
    </lineage>
</organism>
<dbReference type="AlphaFoldDB" id="A0A1T4Y7C0"/>
<keyword evidence="2" id="KW-0808">Transferase</keyword>
<evidence type="ECO:0000313" key="2">
    <source>
        <dbReference type="EMBL" id="SKA97616.1"/>
    </source>
</evidence>
<dbReference type="InterPro" id="IPR000182">
    <property type="entry name" value="GNAT_dom"/>
</dbReference>
<dbReference type="OrthoDB" id="9797178at2"/>
<dbReference type="RefSeq" id="WP_078924399.1">
    <property type="nucleotide sequence ID" value="NZ_FUYB01000049.1"/>
</dbReference>
<dbReference type="SUPFAM" id="SSF55729">
    <property type="entry name" value="Acyl-CoA N-acyltransferases (Nat)"/>
    <property type="match status" value="1"/>
</dbReference>
<dbReference type="EMBL" id="FUYB01000049">
    <property type="protein sequence ID" value="SKA97616.1"/>
    <property type="molecule type" value="Genomic_DNA"/>
</dbReference>
<sequence length="178" mass="19369">MTLSLFHPANTDEVIKLFTDVFTNSEGELEGQNLGNLVSNLITQSKPQDLIGCVATDMGCVVGCIFFSRFTVPSGQVAFILSPVAVSTNVQKTGIGQQLINYGLDHLRSLKVNLVFTYGNPAYYSKTGFKQITTNIVNAPFPLSQSMGWLAQALDGQPIQVMQGATQCVEALNDPKYW</sequence>
<keyword evidence="3" id="KW-1185">Reference proteome</keyword>
<dbReference type="InterPro" id="IPR016181">
    <property type="entry name" value="Acyl_CoA_acyltransferase"/>
</dbReference>
<accession>A0A1T4Y7C0</accession>
<dbReference type="Gene3D" id="3.40.630.30">
    <property type="match status" value="1"/>
</dbReference>
<dbReference type="GO" id="GO:0016747">
    <property type="term" value="F:acyltransferase activity, transferring groups other than amino-acyl groups"/>
    <property type="evidence" value="ECO:0007669"/>
    <property type="project" value="InterPro"/>
</dbReference>
<name>A0A1T4Y7C0_9GAMM</name>
<reference evidence="2 3" key="1">
    <citation type="submission" date="2017-02" db="EMBL/GenBank/DDBJ databases">
        <authorList>
            <person name="Peterson S.W."/>
        </authorList>
    </citation>
    <scope>NUCLEOTIDE SEQUENCE [LARGE SCALE GENOMIC DNA]</scope>
    <source>
        <strain evidence="2 3">ATCC 49788</strain>
    </source>
</reference>
<dbReference type="PROSITE" id="PS51186">
    <property type="entry name" value="GNAT"/>
    <property type="match status" value="1"/>
</dbReference>
<dbReference type="Pfam" id="PF13508">
    <property type="entry name" value="Acetyltransf_7"/>
    <property type="match status" value="1"/>
</dbReference>
<proteinExistence type="predicted"/>
<dbReference type="CDD" id="cd04301">
    <property type="entry name" value="NAT_SF"/>
    <property type="match status" value="1"/>
</dbReference>
<gene>
    <name evidence="2" type="ORF">SAMN02745130_03998</name>
</gene>
<feature type="domain" description="N-acetyltransferase" evidence="1">
    <location>
        <begin position="1"/>
        <end position="148"/>
    </location>
</feature>